<comment type="subcellular location">
    <subcellularLocation>
        <location evidence="1">Membrane</location>
        <topology evidence="1">Multi-pass membrane protein</topology>
    </subcellularLocation>
</comment>
<reference evidence="7" key="1">
    <citation type="journal article" date="2011" name="PLoS Biol.">
        <title>Gene gain and loss during evolution of obligate parasitism in the white rust pathogen of Arabidopsis thaliana.</title>
        <authorList>
            <person name="Kemen E."/>
            <person name="Gardiner A."/>
            <person name="Schultz-Larsen T."/>
            <person name="Kemen A.C."/>
            <person name="Balmuth A.L."/>
            <person name="Robert-Seilaniantz A."/>
            <person name="Bailey K."/>
            <person name="Holub E."/>
            <person name="Studholme D.J."/>
            <person name="Maclean D."/>
            <person name="Jones J.D."/>
        </authorList>
    </citation>
    <scope>NUCLEOTIDE SEQUENCE</scope>
</reference>
<evidence type="ECO:0000313" key="7">
    <source>
        <dbReference type="EMBL" id="CCA20006.1"/>
    </source>
</evidence>
<dbReference type="HOGENOM" id="CLU_2065835_0_0_1"/>
<protein>
    <submittedName>
        <fullName evidence="7">Transmembrane protein putative</fullName>
    </submittedName>
</protein>
<dbReference type="Pfam" id="PF03092">
    <property type="entry name" value="BT1"/>
    <property type="match status" value="1"/>
</dbReference>
<sequence>MRKPSVDDAFAYASPHYRNGFRKLTESPTSFSFFYGLISDILPIYEYRRKSYMILGALLSIFALIGLVILSSVANMHTERKQQLSPILYFYIGLITLTVTGTLISKVATDAQIIETLAK</sequence>
<dbReference type="GO" id="GO:0016020">
    <property type="term" value="C:membrane"/>
    <property type="evidence" value="ECO:0007669"/>
    <property type="project" value="UniProtKB-SubCell"/>
</dbReference>
<organism evidence="7">
    <name type="scientific">Albugo laibachii Nc14</name>
    <dbReference type="NCBI Taxonomy" id="890382"/>
    <lineage>
        <taxon>Eukaryota</taxon>
        <taxon>Sar</taxon>
        <taxon>Stramenopiles</taxon>
        <taxon>Oomycota</taxon>
        <taxon>Peronosporomycetes</taxon>
        <taxon>Albuginales</taxon>
        <taxon>Albuginaceae</taxon>
        <taxon>Albugo</taxon>
    </lineage>
</organism>
<evidence type="ECO:0000256" key="4">
    <source>
        <dbReference type="ARBA" id="ARBA00022989"/>
    </source>
</evidence>
<evidence type="ECO:0000313" key="8">
    <source>
        <dbReference type="EMBL" id="CCA23281.1"/>
    </source>
</evidence>
<dbReference type="PANTHER" id="PTHR31585">
    <property type="entry name" value="FOLATE-BIOPTERIN TRANSPORTER 1, CHLOROPLASTIC"/>
    <property type="match status" value="1"/>
</dbReference>
<evidence type="ECO:0000256" key="3">
    <source>
        <dbReference type="ARBA" id="ARBA00022692"/>
    </source>
</evidence>
<proteinExistence type="predicted"/>
<dbReference type="EMBL" id="FR824129">
    <property type="protein sequence ID" value="CCA20006.1"/>
    <property type="molecule type" value="Genomic_DNA"/>
</dbReference>
<dbReference type="PANTHER" id="PTHR31585:SF5">
    <property type="entry name" value="RNA-BINDING S4 DOMAIN-CONTAINING PROTEIN"/>
    <property type="match status" value="1"/>
</dbReference>
<dbReference type="AlphaFoldDB" id="F0WFM4"/>
<dbReference type="InterPro" id="IPR039309">
    <property type="entry name" value="BT1"/>
</dbReference>
<evidence type="ECO:0000256" key="1">
    <source>
        <dbReference type="ARBA" id="ARBA00004141"/>
    </source>
</evidence>
<feature type="transmembrane region" description="Helical" evidence="6">
    <location>
        <begin position="86"/>
        <end position="104"/>
    </location>
</feature>
<keyword evidence="2" id="KW-0813">Transport</keyword>
<keyword evidence="4 6" id="KW-1133">Transmembrane helix</keyword>
<gene>
    <name evidence="7" type="primary">AlNc14C84G5408</name>
    <name evidence="8" type="synonym">AlNc14C188G8372</name>
    <name evidence="7" type="ORF">ALNC14_061490</name>
    <name evidence="8" type="ORF">ALNC14_094240</name>
</gene>
<keyword evidence="5 6" id="KW-0472">Membrane</keyword>
<feature type="transmembrane region" description="Helical" evidence="6">
    <location>
        <begin position="52"/>
        <end position="74"/>
    </location>
</feature>
<reference evidence="7" key="2">
    <citation type="submission" date="2011-02" db="EMBL/GenBank/DDBJ databases">
        <authorList>
            <person name="MacLean D."/>
        </authorList>
    </citation>
    <scope>NUCLEOTIDE SEQUENCE</scope>
</reference>
<accession>F0WFM4</accession>
<name>F0WFM4_9STRA</name>
<dbReference type="EMBL" id="FR824233">
    <property type="protein sequence ID" value="CCA23281.1"/>
    <property type="molecule type" value="Genomic_DNA"/>
</dbReference>
<keyword evidence="3 6" id="KW-0812">Transmembrane</keyword>
<evidence type="ECO:0000256" key="5">
    <source>
        <dbReference type="ARBA" id="ARBA00023136"/>
    </source>
</evidence>
<evidence type="ECO:0000256" key="2">
    <source>
        <dbReference type="ARBA" id="ARBA00022448"/>
    </source>
</evidence>
<evidence type="ECO:0000256" key="6">
    <source>
        <dbReference type="SAM" id="Phobius"/>
    </source>
</evidence>